<dbReference type="GeneID" id="59309586"/>
<comment type="caution">
    <text evidence="2">The sequence shown here is derived from an EMBL/GenBank/DDBJ whole genome shotgun (WGS) entry which is preliminary data.</text>
</comment>
<feature type="coiled-coil region" evidence="1">
    <location>
        <begin position="501"/>
        <end position="528"/>
    </location>
</feature>
<sequence length="602" mass="68584">MFIYQGKLNWEKYADDETITIVLPKGAVRANEPAYLFTQWSVDDHHAEKDKFYQTRIIKNVKQLPNTTDVSFKLPGTFYNYDITTEQNYSKIKVTMSGRDGTKTFTLNRVWQPVGEVDPNAALAIWAGSITFGDKAVNEQAIFVLPEDCTDGKPVISSWQWTKDESGKAKTTAFKGTPLKFISYDNKVSKFAFNNVFDFTCSWDTTTQELAVEVKDGGEQVNIGTLNLFAKIEAQSHHFDSDDLIPPTQQKTDFRLPQPQATLPRVLDPMPFPKTLFETLTHGAAFIEQAGYLTIQAQNKFTALHEEFHKQSTYVETLKKDKQNLEEQINSLSYERKTADERIKELEKELDLASAEYQKKFKALSDFIEHLKKDDVIDHKTIRKLQVELNHEHELVITLSGKLSLAQAEKKALNTDILGLKGKIEALDGKRIKLENELTGQKAQNVTLRGELTSLKRKLNDSLDANGHLQKELRLSEASLKETKGKLTDANHKFDKEELAHKATKAELKAAKETEASLNNKLTAANDKAETYFGKFNDREKDLVTKKKDLQDLFNESTLRWQKIQKYDQIVDDYQDICLDNKVATKIDLTEINKAVEIVRAM</sequence>
<dbReference type="Proteomes" id="UP000547976">
    <property type="component" value="Unassembled WGS sequence"/>
</dbReference>
<name>A0A8H5P8I4_GIBSU</name>
<keyword evidence="3" id="KW-1185">Reference proteome</keyword>
<dbReference type="EMBL" id="JAAOAV010000177">
    <property type="protein sequence ID" value="KAF5591999.1"/>
    <property type="molecule type" value="Genomic_DNA"/>
</dbReference>
<feature type="coiled-coil region" evidence="1">
    <location>
        <begin position="315"/>
        <end position="363"/>
    </location>
</feature>
<dbReference type="AlphaFoldDB" id="A0A8H5P8I4"/>
<reference evidence="2 3" key="1">
    <citation type="submission" date="2020-05" db="EMBL/GenBank/DDBJ databases">
        <title>Identification and distribution of gene clusters putatively required for synthesis of sphingolipid metabolism inhibitors in phylogenetically diverse species of the filamentous fungus Fusarium.</title>
        <authorList>
            <person name="Kim H.-S."/>
            <person name="Busman M."/>
            <person name="Brown D.W."/>
            <person name="Divon H."/>
            <person name="Uhlig S."/>
            <person name="Proctor R.H."/>
        </authorList>
    </citation>
    <scope>NUCLEOTIDE SEQUENCE [LARGE SCALE GENOMIC DNA]</scope>
    <source>
        <strain evidence="2 3">NRRL 66333</strain>
    </source>
</reference>
<protein>
    <submittedName>
        <fullName evidence="2">Uncharacterized protein</fullName>
    </submittedName>
</protein>
<dbReference type="RefSeq" id="XP_036534195.1">
    <property type="nucleotide sequence ID" value="XM_036674868.1"/>
</dbReference>
<evidence type="ECO:0000313" key="3">
    <source>
        <dbReference type="Proteomes" id="UP000547976"/>
    </source>
</evidence>
<gene>
    <name evidence="2" type="ORF">FSUBG_10303</name>
</gene>
<dbReference type="OrthoDB" id="4332097at2759"/>
<accession>A0A8H5P8I4</accession>
<organism evidence="2 3">
    <name type="scientific">Gibberella subglutinans</name>
    <name type="common">Fusarium subglutinans</name>
    <dbReference type="NCBI Taxonomy" id="42677"/>
    <lineage>
        <taxon>Eukaryota</taxon>
        <taxon>Fungi</taxon>
        <taxon>Dikarya</taxon>
        <taxon>Ascomycota</taxon>
        <taxon>Pezizomycotina</taxon>
        <taxon>Sordariomycetes</taxon>
        <taxon>Hypocreomycetidae</taxon>
        <taxon>Hypocreales</taxon>
        <taxon>Nectriaceae</taxon>
        <taxon>Fusarium</taxon>
        <taxon>Fusarium fujikuroi species complex</taxon>
    </lineage>
</organism>
<evidence type="ECO:0000313" key="2">
    <source>
        <dbReference type="EMBL" id="KAF5591999.1"/>
    </source>
</evidence>
<evidence type="ECO:0000256" key="1">
    <source>
        <dbReference type="SAM" id="Coils"/>
    </source>
</evidence>
<keyword evidence="1" id="KW-0175">Coiled coil</keyword>
<proteinExistence type="predicted"/>